<dbReference type="InterPro" id="IPR001343">
    <property type="entry name" value="Hemolysn_Ca-bd"/>
</dbReference>
<sequence>MAQFRYTMDGDYDPENFTIGYQEPINPEARTLDFGPGAVVDGYEEYENFLVYFLDGPGIEYEAQVFQLSTQMAGLYGDSSDFDKITRVTGGDFGDVFRTGDGNDVLNGAGGNDILEGGRGINTIDGGTGTNTLSYEHFDAPTEDGSGGVGVDMRTGEGYDYGSDKQQDFFVNIANIRGSQYNDGIDGNTENNVIEGGAGTDYMTGGGGVDTLSYAHSTEGVTVDLSGQDGLEGDAEGDHYLGFLNVLGSTSNDVLSGTGDANTLNGNGGNDELYGRGGDDRLVIGNSPVKVQGGQGTDLLFIARFGNVELTDESFASIERVYVRDGASLTMAGVDIGTKIYSQSLNDGSSKIVGTDGADRIVAGKGGDVITGGKGGDSLFGGAGANIFEFASGDGRDVIRKFDVTEDALHIGLITQSIDNVKIGSFHGEANTIITFTSDTGASNKIILLDVTADSVTEGSFLF</sequence>
<keyword evidence="2" id="KW-0964">Secreted</keyword>
<dbReference type="PROSITE" id="PS00330">
    <property type="entry name" value="HEMOLYSIN_CALCIUM"/>
    <property type="match status" value="1"/>
</dbReference>
<reference evidence="3" key="1">
    <citation type="journal article" date="2016" name="Front. Microbiol.">
        <title>Genome Sequence of the Piezophilic, Mesophilic Sulfate-Reducing Bacterium Desulfovibrio indicus J2T.</title>
        <authorList>
            <person name="Cao J."/>
            <person name="Maignien L."/>
            <person name="Shao Z."/>
            <person name="Alain K."/>
            <person name="Jebbar M."/>
        </authorList>
    </citation>
    <scope>NUCLEOTIDE SEQUENCE</scope>
    <source>
        <strain evidence="3">DSM 21893</strain>
    </source>
</reference>
<comment type="subcellular location">
    <subcellularLocation>
        <location evidence="1">Secreted</location>
    </subcellularLocation>
</comment>
<dbReference type="InterPro" id="IPR011049">
    <property type="entry name" value="Serralysin-like_metalloprot_C"/>
</dbReference>
<dbReference type="InterPro" id="IPR050557">
    <property type="entry name" value="RTX_toxin/Mannuronan_C5-epim"/>
</dbReference>
<accession>A0AAV4Z1Y0</accession>
<gene>
    <name evidence="3" type="ORF">OICFNHDK_0041</name>
</gene>
<dbReference type="AlphaFoldDB" id="A0AAV4Z1Y0"/>
<protein>
    <recommendedName>
        <fullName evidence="5">Bifunctional hemolysin/adenylate cyclase</fullName>
    </recommendedName>
</protein>
<proteinExistence type="predicted"/>
<dbReference type="SUPFAM" id="SSF51120">
    <property type="entry name" value="beta-Roll"/>
    <property type="match status" value="3"/>
</dbReference>
<evidence type="ECO:0000313" key="4">
    <source>
        <dbReference type="Proteomes" id="UP001055307"/>
    </source>
</evidence>
<dbReference type="PANTHER" id="PTHR38340">
    <property type="entry name" value="S-LAYER PROTEIN"/>
    <property type="match status" value="1"/>
</dbReference>
<dbReference type="RefSeq" id="WP_238253677.1">
    <property type="nucleotide sequence ID" value="NZ_BPQF01000001.1"/>
</dbReference>
<evidence type="ECO:0000313" key="3">
    <source>
        <dbReference type="EMBL" id="GJD37604.1"/>
    </source>
</evidence>
<dbReference type="GO" id="GO:0005509">
    <property type="term" value="F:calcium ion binding"/>
    <property type="evidence" value="ECO:0007669"/>
    <property type="project" value="InterPro"/>
</dbReference>
<dbReference type="InterPro" id="IPR018511">
    <property type="entry name" value="Hemolysin-typ_Ca-bd_CS"/>
</dbReference>
<organism evidence="3 4">
    <name type="scientific">Methylobacterium bullatum</name>
    <dbReference type="NCBI Taxonomy" id="570505"/>
    <lineage>
        <taxon>Bacteria</taxon>
        <taxon>Pseudomonadati</taxon>
        <taxon>Pseudomonadota</taxon>
        <taxon>Alphaproteobacteria</taxon>
        <taxon>Hyphomicrobiales</taxon>
        <taxon>Methylobacteriaceae</taxon>
        <taxon>Methylobacterium</taxon>
    </lineage>
</organism>
<reference evidence="3" key="2">
    <citation type="submission" date="2021-08" db="EMBL/GenBank/DDBJ databases">
        <authorList>
            <person name="Tani A."/>
            <person name="Ola A."/>
            <person name="Ogura Y."/>
            <person name="Katsura K."/>
            <person name="Hayashi T."/>
        </authorList>
    </citation>
    <scope>NUCLEOTIDE SEQUENCE</scope>
    <source>
        <strain evidence="3">DSM 21893</strain>
    </source>
</reference>
<name>A0AAV4Z1Y0_9HYPH</name>
<comment type="caution">
    <text evidence="3">The sequence shown here is derived from an EMBL/GenBank/DDBJ whole genome shotgun (WGS) entry which is preliminary data.</text>
</comment>
<evidence type="ECO:0008006" key="5">
    <source>
        <dbReference type="Google" id="ProtNLM"/>
    </source>
</evidence>
<dbReference type="EMBL" id="BPQF01000001">
    <property type="protein sequence ID" value="GJD37604.1"/>
    <property type="molecule type" value="Genomic_DNA"/>
</dbReference>
<evidence type="ECO:0000256" key="1">
    <source>
        <dbReference type="ARBA" id="ARBA00004613"/>
    </source>
</evidence>
<evidence type="ECO:0000256" key="2">
    <source>
        <dbReference type="ARBA" id="ARBA00022525"/>
    </source>
</evidence>
<dbReference type="Proteomes" id="UP001055307">
    <property type="component" value="Unassembled WGS sequence"/>
</dbReference>
<dbReference type="PRINTS" id="PR00313">
    <property type="entry name" value="CABNDNGRPT"/>
</dbReference>
<dbReference type="PANTHER" id="PTHR38340:SF1">
    <property type="entry name" value="S-LAYER PROTEIN"/>
    <property type="match status" value="1"/>
</dbReference>
<dbReference type="GO" id="GO:0005576">
    <property type="term" value="C:extracellular region"/>
    <property type="evidence" value="ECO:0007669"/>
    <property type="project" value="UniProtKB-SubCell"/>
</dbReference>
<dbReference type="Gene3D" id="2.150.10.10">
    <property type="entry name" value="Serralysin-like metalloprotease, C-terminal"/>
    <property type="match status" value="4"/>
</dbReference>
<keyword evidence="4" id="KW-1185">Reference proteome</keyword>
<dbReference type="Pfam" id="PF00353">
    <property type="entry name" value="HemolysinCabind"/>
    <property type="match status" value="4"/>
</dbReference>